<reference evidence="1 2" key="1">
    <citation type="submission" date="2017-08" db="EMBL/GenBank/DDBJ databases">
        <title>Infants hospitalized years apart are colonized by the same room-sourced microbial strains.</title>
        <authorList>
            <person name="Brooks B."/>
            <person name="Olm M.R."/>
            <person name="Firek B.A."/>
            <person name="Baker R."/>
            <person name="Thomas B.C."/>
            <person name="Morowitz M.J."/>
            <person name="Banfield J.F."/>
        </authorList>
    </citation>
    <scope>NUCLEOTIDE SEQUENCE [LARGE SCALE GENOMIC DNA]</scope>
    <source>
        <strain evidence="1">S2_003_000_R2_11</strain>
    </source>
</reference>
<accession>A0A2W5RZ35</accession>
<name>A0A2W5RZ35_CERSP</name>
<dbReference type="EMBL" id="QFQS01000015">
    <property type="protein sequence ID" value="PZQ94669.1"/>
    <property type="molecule type" value="Genomic_DNA"/>
</dbReference>
<gene>
    <name evidence="1" type="ORF">DI533_21700</name>
</gene>
<proteinExistence type="predicted"/>
<evidence type="ECO:0000313" key="1">
    <source>
        <dbReference type="EMBL" id="PZQ94669.1"/>
    </source>
</evidence>
<organism evidence="1 2">
    <name type="scientific">Cereibacter sphaeroides</name>
    <name type="common">Rhodobacter sphaeroides</name>
    <dbReference type="NCBI Taxonomy" id="1063"/>
    <lineage>
        <taxon>Bacteria</taxon>
        <taxon>Pseudomonadati</taxon>
        <taxon>Pseudomonadota</taxon>
        <taxon>Alphaproteobacteria</taxon>
        <taxon>Rhodobacterales</taxon>
        <taxon>Paracoccaceae</taxon>
        <taxon>Cereibacter</taxon>
    </lineage>
</organism>
<dbReference type="Proteomes" id="UP000248975">
    <property type="component" value="Unassembled WGS sequence"/>
</dbReference>
<evidence type="ECO:0000313" key="2">
    <source>
        <dbReference type="Proteomes" id="UP000248975"/>
    </source>
</evidence>
<comment type="caution">
    <text evidence="1">The sequence shown here is derived from an EMBL/GenBank/DDBJ whole genome shotgun (WGS) entry which is preliminary data.</text>
</comment>
<dbReference type="AlphaFoldDB" id="A0A2W5RZ35"/>
<protein>
    <submittedName>
        <fullName evidence="1">Uncharacterized protein</fullName>
    </submittedName>
</protein>
<sequence length="296" mass="32448">MDSNAASWTIYTASKHFGLHHKRLRAILAAAGRLPVGHGALSANRVVIQGADVEGFLSGVAEMMSLAKAREYLNIPRPHDRLLLEAGYLVPFIVGGTETLKDHGLRKSDLDLFLARLKAKATAPTSSSLQSIPAAAKRADCSALEVIDLLLNGDLSDVAIDPINRGYLSILVNPGEISPLVRLPDEGLLSLRNVEEIARWSTKVVKALVDQRLLPYQVVRNPVKRSPQRVVNPVDLADFRNRYVALFTLAEELSIHFQDLKRQLDDYGVRPAVGFEAVPATFYLRDSLAAFTPARA</sequence>